<feature type="domain" description="Metallo-beta-lactamase" evidence="1">
    <location>
        <begin position="113"/>
        <end position="308"/>
    </location>
</feature>
<evidence type="ECO:0000259" key="1">
    <source>
        <dbReference type="Pfam" id="PF12706"/>
    </source>
</evidence>
<dbReference type="EMBL" id="MFNE01000030">
    <property type="protein sequence ID" value="OGG94933.1"/>
    <property type="molecule type" value="Genomic_DNA"/>
</dbReference>
<gene>
    <name evidence="2" type="ORF">A2527_06230</name>
</gene>
<dbReference type="Pfam" id="PF12706">
    <property type="entry name" value="Lactamase_B_2"/>
    <property type="match status" value="1"/>
</dbReference>
<dbReference type="InterPro" id="IPR001279">
    <property type="entry name" value="Metallo-B-lactamas"/>
</dbReference>
<dbReference type="PANTHER" id="PTHR15032">
    <property type="entry name" value="N-ACYL-PHOSPHATIDYLETHANOLAMINE-HYDROLYZING PHOSPHOLIPASE D"/>
    <property type="match status" value="1"/>
</dbReference>
<dbReference type="GO" id="GO:0005737">
    <property type="term" value="C:cytoplasm"/>
    <property type="evidence" value="ECO:0007669"/>
    <property type="project" value="TreeGrafter"/>
</dbReference>
<evidence type="ECO:0000313" key="2">
    <source>
        <dbReference type="EMBL" id="OGG94933.1"/>
    </source>
</evidence>
<protein>
    <recommendedName>
        <fullName evidence="1">Metallo-beta-lactamase domain-containing protein</fullName>
    </recommendedName>
</protein>
<dbReference type="Gene3D" id="3.60.15.10">
    <property type="entry name" value="Ribonuclease Z/Hydroxyacylglutathione hydrolase-like"/>
    <property type="match status" value="1"/>
</dbReference>
<name>A0A1F6G9Z3_9PROT</name>
<comment type="caution">
    <text evidence="2">The sequence shown here is derived from an EMBL/GenBank/DDBJ whole genome shotgun (WGS) entry which is preliminary data.</text>
</comment>
<accession>A0A1F6G9Z3</accession>
<reference evidence="2 3" key="1">
    <citation type="journal article" date="2016" name="Nat. Commun.">
        <title>Thousands of microbial genomes shed light on interconnected biogeochemical processes in an aquifer system.</title>
        <authorList>
            <person name="Anantharaman K."/>
            <person name="Brown C.T."/>
            <person name="Hug L.A."/>
            <person name="Sharon I."/>
            <person name="Castelle C.J."/>
            <person name="Probst A.J."/>
            <person name="Thomas B.C."/>
            <person name="Singh A."/>
            <person name="Wilkins M.J."/>
            <person name="Karaoz U."/>
            <person name="Brodie E.L."/>
            <person name="Williams K.H."/>
            <person name="Hubbard S.S."/>
            <person name="Banfield J.F."/>
        </authorList>
    </citation>
    <scope>NUCLEOTIDE SEQUENCE [LARGE SCALE GENOMIC DNA]</scope>
</reference>
<evidence type="ECO:0000313" key="3">
    <source>
        <dbReference type="Proteomes" id="UP000178449"/>
    </source>
</evidence>
<proteinExistence type="predicted"/>
<dbReference type="PANTHER" id="PTHR15032:SF4">
    <property type="entry name" value="N-ACYL-PHOSPHATIDYLETHANOLAMINE-HYDROLYZING PHOSPHOLIPASE D"/>
    <property type="match status" value="1"/>
</dbReference>
<sequence length="365" mass="41039">MTQVFILGLLSLTLIGCNPMTSSEQTRESKIQTSPQYQGKKFVNPNGAPHYSLADFWLMAKKYTVIPRVDPKPIGEIPVVSVDPKDWLNLDPKEVFFSWLGHSSLLISLEGKTILVDPVLEERASPFSWIGPKRFHRAPVSVAGLPPIDVVLITHDHYDHLEEPTLRALAQKVGLFVVPLGIGALLEEWGVSPEKLVELDWWQAHPFGPLTLTATPAIHYSSRSLFDANQRLWCSFSLAGPNRKIFISGDSGYFAGFKEVGERLGPFDYTFLKIGAYDETWKDVHMTAEEAVAQHLDLRGNLMVPLHWASFDMALHPWYEPIEQMRAAADLARVRYLTPQVGQFIGPQPPPQTLWWQPLAPGHSF</sequence>
<dbReference type="AlphaFoldDB" id="A0A1F6G9Z3"/>
<dbReference type="Proteomes" id="UP000178449">
    <property type="component" value="Unassembled WGS sequence"/>
</dbReference>
<dbReference type="InterPro" id="IPR036866">
    <property type="entry name" value="RibonucZ/Hydroxyglut_hydro"/>
</dbReference>
<organism evidence="2 3">
    <name type="scientific">Candidatus Lambdaproteobacteria bacterium RIFOXYD2_FULL_50_16</name>
    <dbReference type="NCBI Taxonomy" id="1817772"/>
    <lineage>
        <taxon>Bacteria</taxon>
        <taxon>Pseudomonadati</taxon>
        <taxon>Pseudomonadota</taxon>
        <taxon>Candidatus Lambdaproteobacteria</taxon>
    </lineage>
</organism>
<dbReference type="STRING" id="1817772.A2527_06230"/>
<dbReference type="SUPFAM" id="SSF56281">
    <property type="entry name" value="Metallo-hydrolase/oxidoreductase"/>
    <property type="match status" value="1"/>
</dbReference>